<dbReference type="AlphaFoldDB" id="A0A0D1KJH7"/>
<dbReference type="EMBL" id="JWHT01000024">
    <property type="protein sequence ID" value="KIU24849.1"/>
    <property type="molecule type" value="Genomic_DNA"/>
</dbReference>
<organism evidence="1 2">
    <name type="scientific">Weissella cibaria</name>
    <dbReference type="NCBI Taxonomy" id="137591"/>
    <lineage>
        <taxon>Bacteria</taxon>
        <taxon>Bacillati</taxon>
        <taxon>Bacillota</taxon>
        <taxon>Bacilli</taxon>
        <taxon>Lactobacillales</taxon>
        <taxon>Lactobacillaceae</taxon>
        <taxon>Weissella</taxon>
    </lineage>
</organism>
<evidence type="ECO:0000313" key="2">
    <source>
        <dbReference type="Proteomes" id="UP000032289"/>
    </source>
</evidence>
<gene>
    <name evidence="1" type="primary">ywiB</name>
    <name evidence="1" type="ORF">ab3b_00985</name>
</gene>
<dbReference type="Gene3D" id="2.40.128.20">
    <property type="match status" value="1"/>
</dbReference>
<sequence length="145" mass="16009">MSATNNERPVSVKLQTTIHQDGDKETFTFTETGTLVEMNGTAYLRYTEHQAGFETPVTFKVRPDGEVSLKRSGESATHLRFMANQTIPTRYTTAQGSMLLDVQTTTLSANVADSFDSGIVEIAYSLLTGETVLGDYTLRLEFNVN</sequence>
<dbReference type="InterPro" id="IPR012674">
    <property type="entry name" value="Calycin"/>
</dbReference>
<dbReference type="PATRIC" id="fig|137591.24.peg.963"/>
<comment type="caution">
    <text evidence="1">The sequence shown here is derived from an EMBL/GenBank/DDBJ whole genome shotgun (WGS) entry which is preliminary data.</text>
</comment>
<accession>A0A0D1KJH7</accession>
<dbReference type="Pfam" id="PF09148">
    <property type="entry name" value="DUF1934"/>
    <property type="match status" value="1"/>
</dbReference>
<dbReference type="SUPFAM" id="SSF50814">
    <property type="entry name" value="Lipocalins"/>
    <property type="match status" value="1"/>
</dbReference>
<evidence type="ECO:0000313" key="1">
    <source>
        <dbReference type="EMBL" id="KIU24849.1"/>
    </source>
</evidence>
<dbReference type="InterPro" id="IPR015231">
    <property type="entry name" value="DUF1934"/>
</dbReference>
<proteinExistence type="predicted"/>
<protein>
    <submittedName>
        <fullName evidence="1">YwiB protein</fullName>
    </submittedName>
</protein>
<reference evidence="1 2" key="1">
    <citation type="journal article" date="2015" name="Microbiology (Mosc.)">
        <title>Genomics of the Weissella cibaria species with an examination of its metabolic traits.</title>
        <authorList>
            <person name="Lynch K.M."/>
            <person name="Lucid A."/>
            <person name="Arendt E.K."/>
            <person name="Sleator R.D."/>
            <person name="Lucey B."/>
            <person name="Coffey A."/>
        </authorList>
    </citation>
    <scope>NUCLEOTIDE SEQUENCE [LARGE SCALE GENOMIC DNA]</scope>
    <source>
        <strain evidence="1 2">AB3b</strain>
    </source>
</reference>
<dbReference type="Proteomes" id="UP000032289">
    <property type="component" value="Unassembled WGS sequence"/>
</dbReference>
<name>A0A0D1KJH7_9LACO</name>
<dbReference type="RefSeq" id="WP_043941088.1">
    <property type="nucleotide sequence ID" value="NZ_JWHT01000024.1"/>
</dbReference>